<sequence length="86" mass="9903">MHALKEHNRRAQRPEQNKQEVNRKPKSDLHQKPLLSSADRSPGEEIGFCLKEASGKHVISFRHVPLRKHASLLSSQDLNQQKKSIF</sequence>
<accession>A0AAV4XLT0</accession>
<comment type="caution">
    <text evidence="2">The sequence shown here is derived from an EMBL/GenBank/DDBJ whole genome shotgun (WGS) entry which is preliminary data.</text>
</comment>
<name>A0AAV4XLT0_CAEEX</name>
<evidence type="ECO:0000313" key="2">
    <source>
        <dbReference type="EMBL" id="GIY94683.1"/>
    </source>
</evidence>
<dbReference type="AlphaFoldDB" id="A0AAV4XLT0"/>
<feature type="region of interest" description="Disordered" evidence="1">
    <location>
        <begin position="1"/>
        <end position="42"/>
    </location>
</feature>
<gene>
    <name evidence="2" type="ORF">CEXT_257801</name>
</gene>
<protein>
    <submittedName>
        <fullName evidence="2">Uncharacterized protein</fullName>
    </submittedName>
</protein>
<keyword evidence="3" id="KW-1185">Reference proteome</keyword>
<evidence type="ECO:0000256" key="1">
    <source>
        <dbReference type="SAM" id="MobiDB-lite"/>
    </source>
</evidence>
<organism evidence="2 3">
    <name type="scientific">Caerostris extrusa</name>
    <name type="common">Bark spider</name>
    <name type="synonym">Caerostris bankana</name>
    <dbReference type="NCBI Taxonomy" id="172846"/>
    <lineage>
        <taxon>Eukaryota</taxon>
        <taxon>Metazoa</taxon>
        <taxon>Ecdysozoa</taxon>
        <taxon>Arthropoda</taxon>
        <taxon>Chelicerata</taxon>
        <taxon>Arachnida</taxon>
        <taxon>Araneae</taxon>
        <taxon>Araneomorphae</taxon>
        <taxon>Entelegynae</taxon>
        <taxon>Araneoidea</taxon>
        <taxon>Araneidae</taxon>
        <taxon>Caerostris</taxon>
    </lineage>
</organism>
<reference evidence="2 3" key="1">
    <citation type="submission" date="2021-06" db="EMBL/GenBank/DDBJ databases">
        <title>Caerostris extrusa draft genome.</title>
        <authorList>
            <person name="Kono N."/>
            <person name="Arakawa K."/>
        </authorList>
    </citation>
    <scope>NUCLEOTIDE SEQUENCE [LARGE SCALE GENOMIC DNA]</scope>
</reference>
<feature type="compositionally biased region" description="Basic and acidic residues" evidence="1">
    <location>
        <begin position="12"/>
        <end position="31"/>
    </location>
</feature>
<dbReference type="Proteomes" id="UP001054945">
    <property type="component" value="Unassembled WGS sequence"/>
</dbReference>
<dbReference type="EMBL" id="BPLR01017813">
    <property type="protein sequence ID" value="GIY94683.1"/>
    <property type="molecule type" value="Genomic_DNA"/>
</dbReference>
<evidence type="ECO:0000313" key="3">
    <source>
        <dbReference type="Proteomes" id="UP001054945"/>
    </source>
</evidence>
<proteinExistence type="predicted"/>